<dbReference type="OrthoDB" id="618894at2"/>
<gene>
    <name evidence="1" type="ORF">SAMN05444351_1694</name>
</gene>
<dbReference type="STRING" id="1070870.SAMN05444351_1694"/>
<protein>
    <submittedName>
        <fullName evidence="1">Uncharacterized protein</fullName>
    </submittedName>
</protein>
<evidence type="ECO:0000313" key="2">
    <source>
        <dbReference type="Proteomes" id="UP000184471"/>
    </source>
</evidence>
<dbReference type="AlphaFoldDB" id="A0A1M5HQE8"/>
<dbReference type="RefSeq" id="WP_139252899.1">
    <property type="nucleotide sequence ID" value="NZ_FQVX01000002.1"/>
</dbReference>
<dbReference type="EMBL" id="FQVX01000002">
    <property type="protein sequence ID" value="SHG18173.1"/>
    <property type="molecule type" value="Genomic_DNA"/>
</dbReference>
<evidence type="ECO:0000313" key="1">
    <source>
        <dbReference type="EMBL" id="SHG18173.1"/>
    </source>
</evidence>
<reference evidence="1 2" key="1">
    <citation type="submission" date="2016-11" db="EMBL/GenBank/DDBJ databases">
        <authorList>
            <person name="Jaros S."/>
            <person name="Januszkiewicz K."/>
            <person name="Wedrychowicz H."/>
        </authorList>
    </citation>
    <scope>NUCLEOTIDE SEQUENCE [LARGE SCALE GENOMIC DNA]</scope>
    <source>
        <strain evidence="1 2">DSM 45408</strain>
    </source>
</reference>
<sequence length="351" mass="38548">MGAAPRHALVATRPRADLVDRLAGRLERVSLEGVLADPGRAAEACAVPAAAAGGGLTWDEADRDDPVWWPQGIASLPSGGVLLVSWYGRRRRSLRGPGTRISVVDRTDPDRPRYRHVLLVRPRRRLGILTAGAVRVHAGGIAVHRGLLYVADTVSGVRVFRLADVMRAPRRRGGRGRRASRGHEHVLPQYVAYRVPLRSALRGLRHSFLSVGTVDGRPELVVGEYRRNGQAAPRLVRFPLDPVTGLPAADSRGTVAPRAVYEDQPRRMQGVAVHGSTWFVTASAGPEVGGDLYVGAPGRWRRHRRVLPAGPEDLAWSVPGEELWCVSEWPGRRWVFPVAADRWRGPEPEKR</sequence>
<proteinExistence type="predicted"/>
<organism evidence="1 2">
    <name type="scientific">Geodermatophilus nigrescens</name>
    <dbReference type="NCBI Taxonomy" id="1070870"/>
    <lineage>
        <taxon>Bacteria</taxon>
        <taxon>Bacillati</taxon>
        <taxon>Actinomycetota</taxon>
        <taxon>Actinomycetes</taxon>
        <taxon>Geodermatophilales</taxon>
        <taxon>Geodermatophilaceae</taxon>
        <taxon>Geodermatophilus</taxon>
    </lineage>
</organism>
<keyword evidence="2" id="KW-1185">Reference proteome</keyword>
<dbReference type="Proteomes" id="UP000184471">
    <property type="component" value="Unassembled WGS sequence"/>
</dbReference>
<name>A0A1M5HQE8_9ACTN</name>
<accession>A0A1M5HQE8</accession>